<protein>
    <recommendedName>
        <fullName evidence="3">Secreted protein</fullName>
    </recommendedName>
</protein>
<proteinExistence type="predicted"/>
<evidence type="ECO:0008006" key="3">
    <source>
        <dbReference type="Google" id="ProtNLM"/>
    </source>
</evidence>
<feature type="chain" id="PRO_5034467361" description="Secreted protein" evidence="1">
    <location>
        <begin position="32"/>
        <end position="168"/>
    </location>
</feature>
<feature type="signal peptide" evidence="1">
    <location>
        <begin position="1"/>
        <end position="31"/>
    </location>
</feature>
<name>A0A8D9B3G5_9HEMI</name>
<dbReference type="EMBL" id="HBUF01600594">
    <property type="protein sequence ID" value="CAG6776019.1"/>
    <property type="molecule type" value="Transcribed_RNA"/>
</dbReference>
<evidence type="ECO:0000313" key="2">
    <source>
        <dbReference type="EMBL" id="CAG6776019.1"/>
    </source>
</evidence>
<evidence type="ECO:0000256" key="1">
    <source>
        <dbReference type="SAM" id="SignalP"/>
    </source>
</evidence>
<dbReference type="AlphaFoldDB" id="A0A8D9B3G5"/>
<sequence length="168" mass="19185">MLTPRTVLVLLMIPLLMNLMEISLWCHCAGARPDIGDKEDSTNVTWTDVDFAAESWRGLKAFIGKDLCLGTQEQCFEFKRFIEAQNNWFVNDSTYYKNNPTRSNPSVRTSCDQDTALGGKTVCWVRDKTTGRTTYEIQFWTEVNPPLSKCRFATPNKKQIDTSTTPNK</sequence>
<organism evidence="2">
    <name type="scientific">Cacopsylla melanoneura</name>
    <dbReference type="NCBI Taxonomy" id="428564"/>
    <lineage>
        <taxon>Eukaryota</taxon>
        <taxon>Metazoa</taxon>
        <taxon>Ecdysozoa</taxon>
        <taxon>Arthropoda</taxon>
        <taxon>Hexapoda</taxon>
        <taxon>Insecta</taxon>
        <taxon>Pterygota</taxon>
        <taxon>Neoptera</taxon>
        <taxon>Paraneoptera</taxon>
        <taxon>Hemiptera</taxon>
        <taxon>Sternorrhyncha</taxon>
        <taxon>Psylloidea</taxon>
        <taxon>Psyllidae</taxon>
        <taxon>Psyllinae</taxon>
        <taxon>Cacopsylla</taxon>
    </lineage>
</organism>
<reference evidence="2" key="1">
    <citation type="submission" date="2021-05" db="EMBL/GenBank/DDBJ databases">
        <authorList>
            <person name="Alioto T."/>
            <person name="Alioto T."/>
            <person name="Gomez Garrido J."/>
        </authorList>
    </citation>
    <scope>NUCLEOTIDE SEQUENCE</scope>
</reference>
<keyword evidence="1" id="KW-0732">Signal</keyword>
<accession>A0A8D9B3G5</accession>